<comment type="subcellular location">
    <subcellularLocation>
        <location evidence="1">Membrane</location>
        <topology evidence="1">Multi-pass membrane protein</topology>
    </subcellularLocation>
</comment>
<accession>A0A8H8CKG0</accession>
<feature type="region of interest" description="Disordered" evidence="9">
    <location>
        <begin position="497"/>
        <end position="518"/>
    </location>
</feature>
<evidence type="ECO:0000313" key="12">
    <source>
        <dbReference type="EMBL" id="KAG5167989.1"/>
    </source>
</evidence>
<comment type="similarity">
    <text evidence="2 8">Belongs to the major facilitator superfamily. Sugar transporter (TC 2.A.1.1) family.</text>
</comment>
<dbReference type="AlphaFoldDB" id="A0A8H8CKG0"/>
<feature type="transmembrane region" description="Helical" evidence="10">
    <location>
        <begin position="101"/>
        <end position="120"/>
    </location>
</feature>
<dbReference type="PANTHER" id="PTHR48022:SF64">
    <property type="entry name" value="MAJOR FACILITATOR SUPERFAMILY (MFS) PROFILE DOMAIN-CONTAINING PROTEIN"/>
    <property type="match status" value="1"/>
</dbReference>
<comment type="catalytic activity">
    <reaction evidence="7">
        <text>myo-inositol(out) + H(+)(out) = myo-inositol(in) + H(+)(in)</text>
        <dbReference type="Rhea" id="RHEA:60364"/>
        <dbReference type="ChEBI" id="CHEBI:15378"/>
        <dbReference type="ChEBI" id="CHEBI:17268"/>
    </reaction>
</comment>
<feature type="transmembrane region" description="Helical" evidence="10">
    <location>
        <begin position="423"/>
        <end position="440"/>
    </location>
</feature>
<dbReference type="Gene3D" id="1.20.1250.20">
    <property type="entry name" value="MFS general substrate transporter like domains"/>
    <property type="match status" value="1"/>
</dbReference>
<dbReference type="InterPro" id="IPR005828">
    <property type="entry name" value="MFS_sugar_transport-like"/>
</dbReference>
<keyword evidence="4 10" id="KW-0812">Transmembrane</keyword>
<dbReference type="PRINTS" id="PR00171">
    <property type="entry name" value="SUGRTRNSPORT"/>
</dbReference>
<dbReference type="InterPro" id="IPR005829">
    <property type="entry name" value="Sugar_transporter_CS"/>
</dbReference>
<name>A0A8H8CKG0_PSICU</name>
<evidence type="ECO:0000256" key="8">
    <source>
        <dbReference type="RuleBase" id="RU003346"/>
    </source>
</evidence>
<keyword evidence="3 8" id="KW-0813">Transport</keyword>
<proteinExistence type="inferred from homology"/>
<dbReference type="NCBIfam" id="TIGR00879">
    <property type="entry name" value="SP"/>
    <property type="match status" value="1"/>
</dbReference>
<organism evidence="12">
    <name type="scientific">Psilocybe cubensis</name>
    <name type="common">Psychedelic mushroom</name>
    <name type="synonym">Stropharia cubensis</name>
    <dbReference type="NCBI Taxonomy" id="181762"/>
    <lineage>
        <taxon>Eukaryota</taxon>
        <taxon>Fungi</taxon>
        <taxon>Dikarya</taxon>
        <taxon>Basidiomycota</taxon>
        <taxon>Agaricomycotina</taxon>
        <taxon>Agaricomycetes</taxon>
        <taxon>Agaricomycetidae</taxon>
        <taxon>Agaricales</taxon>
        <taxon>Agaricineae</taxon>
        <taxon>Strophariaceae</taxon>
        <taxon>Psilocybe</taxon>
    </lineage>
</organism>
<dbReference type="InterPro" id="IPR036259">
    <property type="entry name" value="MFS_trans_sf"/>
</dbReference>
<evidence type="ECO:0000256" key="1">
    <source>
        <dbReference type="ARBA" id="ARBA00004141"/>
    </source>
</evidence>
<evidence type="ECO:0000259" key="11">
    <source>
        <dbReference type="PROSITE" id="PS50850"/>
    </source>
</evidence>
<feature type="transmembrane region" description="Helical" evidence="10">
    <location>
        <begin position="127"/>
        <end position="151"/>
    </location>
</feature>
<evidence type="ECO:0000256" key="6">
    <source>
        <dbReference type="ARBA" id="ARBA00023136"/>
    </source>
</evidence>
<feature type="domain" description="Major facilitator superfamily (MFS) profile" evidence="11">
    <location>
        <begin position="37"/>
        <end position="475"/>
    </location>
</feature>
<feature type="transmembrane region" description="Helical" evidence="10">
    <location>
        <begin position="288"/>
        <end position="308"/>
    </location>
</feature>
<comment type="caution">
    <text evidence="12">The sequence shown here is derived from an EMBL/GenBank/DDBJ whole genome shotgun (WGS) entry which is preliminary data.</text>
</comment>
<dbReference type="InterPro" id="IPR003663">
    <property type="entry name" value="Sugar/inositol_transpt"/>
</dbReference>
<dbReference type="InterPro" id="IPR050360">
    <property type="entry name" value="MFS_Sugar_Transporters"/>
</dbReference>
<keyword evidence="5 10" id="KW-1133">Transmembrane helix</keyword>
<protein>
    <recommendedName>
        <fullName evidence="11">Major facilitator superfamily (MFS) profile domain-containing protein</fullName>
    </recommendedName>
</protein>
<dbReference type="OrthoDB" id="6133115at2759"/>
<dbReference type="GO" id="GO:0016020">
    <property type="term" value="C:membrane"/>
    <property type="evidence" value="ECO:0007669"/>
    <property type="project" value="UniProtKB-SubCell"/>
</dbReference>
<feature type="transmembrane region" description="Helical" evidence="10">
    <location>
        <begin position="171"/>
        <end position="189"/>
    </location>
</feature>
<dbReference type="FunFam" id="1.20.1250.20:FF:000117">
    <property type="entry name" value="MFS hexose transporter"/>
    <property type="match status" value="1"/>
</dbReference>
<evidence type="ECO:0000256" key="5">
    <source>
        <dbReference type="ARBA" id="ARBA00022989"/>
    </source>
</evidence>
<gene>
    <name evidence="12" type="ORF">JR316_006581</name>
</gene>
<dbReference type="GO" id="GO:0005351">
    <property type="term" value="F:carbohydrate:proton symporter activity"/>
    <property type="evidence" value="ECO:0007669"/>
    <property type="project" value="TreeGrafter"/>
</dbReference>
<sequence length="518" mass="57827">MGAGAVANSGTTAAYSHLVDPNRTWRNNKRLIYLNLWILLLLITSSTNGYDGSMMNGLQSLTQWAEYFGHPSGGKLGLLNAIQNIGSLAAYPFSPYLADGLGRRSAIFVGAFIMCAATVLQTASQSVGMFIGARFLIGFGLTFAAGAAPMLVTEVSYPVYRGQLTSTYNSLWYSGAIVAAWTCFGSFKINSTWAWRLPSALQGLPSILQVALIWFVPESPRWLIKKGRNEQALKTLAYYHADGNEDDALVQYEFQEIKAAIELDREVESTIGWKTLFATPGNRRRMRIIIALAFFSQWSGNGLVSYYLNKVFITIGITNPTIQLLINGILQIWNLAWALLASAFVDKVGRRLLFLTSTAGMIIFFAMQTACSAVYANTKNESAAHAVIAFIFLYYAAYDIAFSPLIVSYTVEILPYNIRAKGFTVFNFAISLSLIFNQYVNPVALDKLQWKYYLFYVAWLCFEFVFLWFFLIETKNRTLEETAALFDGEEAAEKLAQAAHQNQYKDEKSSIQEDELKA</sequence>
<dbReference type="PANTHER" id="PTHR48022">
    <property type="entry name" value="PLASTIDIC GLUCOSE TRANSPORTER 4"/>
    <property type="match status" value="1"/>
</dbReference>
<evidence type="ECO:0000256" key="4">
    <source>
        <dbReference type="ARBA" id="ARBA00022692"/>
    </source>
</evidence>
<dbReference type="PROSITE" id="PS00216">
    <property type="entry name" value="SUGAR_TRANSPORT_1"/>
    <property type="match status" value="1"/>
</dbReference>
<keyword evidence="6 10" id="KW-0472">Membrane</keyword>
<evidence type="ECO:0000256" key="2">
    <source>
        <dbReference type="ARBA" id="ARBA00010992"/>
    </source>
</evidence>
<evidence type="ECO:0000256" key="10">
    <source>
        <dbReference type="SAM" id="Phobius"/>
    </source>
</evidence>
<reference evidence="12" key="1">
    <citation type="submission" date="2021-02" db="EMBL/GenBank/DDBJ databases">
        <title>Psilocybe cubensis genome.</title>
        <authorList>
            <person name="Mckernan K.J."/>
            <person name="Crawford S."/>
            <person name="Trippe A."/>
            <person name="Kane L.T."/>
            <person name="Mclaughlin S."/>
        </authorList>
    </citation>
    <scope>NUCLEOTIDE SEQUENCE [LARGE SCALE GENOMIC DNA]</scope>
    <source>
        <strain evidence="12">MGC-MH-2018</strain>
    </source>
</reference>
<feature type="transmembrane region" description="Helical" evidence="10">
    <location>
        <begin position="387"/>
        <end position="411"/>
    </location>
</feature>
<evidence type="ECO:0000256" key="7">
    <source>
        <dbReference type="ARBA" id="ARBA00049119"/>
    </source>
</evidence>
<feature type="transmembrane region" description="Helical" evidence="10">
    <location>
        <begin position="320"/>
        <end position="340"/>
    </location>
</feature>
<evidence type="ECO:0000256" key="3">
    <source>
        <dbReference type="ARBA" id="ARBA00022448"/>
    </source>
</evidence>
<evidence type="ECO:0000256" key="9">
    <source>
        <dbReference type="SAM" id="MobiDB-lite"/>
    </source>
</evidence>
<feature type="transmembrane region" description="Helical" evidence="10">
    <location>
        <begin position="31"/>
        <end position="50"/>
    </location>
</feature>
<dbReference type="PROSITE" id="PS50850">
    <property type="entry name" value="MFS"/>
    <property type="match status" value="1"/>
</dbReference>
<feature type="compositionally biased region" description="Basic and acidic residues" evidence="9">
    <location>
        <begin position="503"/>
        <end position="518"/>
    </location>
</feature>
<feature type="transmembrane region" description="Helical" evidence="10">
    <location>
        <begin position="452"/>
        <end position="472"/>
    </location>
</feature>
<feature type="transmembrane region" description="Helical" evidence="10">
    <location>
        <begin position="352"/>
        <end position="375"/>
    </location>
</feature>
<dbReference type="SUPFAM" id="SSF103473">
    <property type="entry name" value="MFS general substrate transporter"/>
    <property type="match status" value="1"/>
</dbReference>
<dbReference type="EMBL" id="JAFIQS010000006">
    <property type="protein sequence ID" value="KAG5167989.1"/>
    <property type="molecule type" value="Genomic_DNA"/>
</dbReference>
<dbReference type="Pfam" id="PF00083">
    <property type="entry name" value="Sugar_tr"/>
    <property type="match status" value="1"/>
</dbReference>
<dbReference type="InterPro" id="IPR020846">
    <property type="entry name" value="MFS_dom"/>
</dbReference>